<evidence type="ECO:0000313" key="2">
    <source>
        <dbReference type="Proteomes" id="UP001148662"/>
    </source>
</evidence>
<sequence length="1184" mass="120840">MNSNISQLQPQPPSQVQRSSKDGQDKAADAFLALRLLNKKARVRLSAEPVKLDPIPGRATLFAVANASGSYAAITCNSAGEYALIASTLAELRASFASSSSEDRIAFTPRRTIPLPGPVNTVSFASGDSRLLVASAQGQIQVYDAFSLVNPNGDTIVPMKTFASPAGTAARELLSNPGDLPDLVAVLYDGAAVVHLLDVQKLEVVGGWTGGGTPDTTPMCLSWSPKGKQLAIGLQNGAIVTYSPADTSNAKSHIPAPSSVEGQSVIGLTWLSNPDFHCIYAPFGPLTPDSEQTHVIISYDHKVNTETDVKLTTPYYPVPGLRPPGSFNAVLRHWDPSKFLLFAADSTSSDIGLIGCTAEQSQEIWCNYSLEENSTPSLPLDKDMNDTVLLGLILDLTGTETYDHTTVSGEVVTLPPPPVMYAYVSDGTILGWSIINTFGTPYPGMTVPSSAAADTTILMDTSVVEEKPPVVVSPPPIAPVQTPFFEQGAFGQPSTLGQSAFGSTGFGQTSAPGTTSGLGVKAPVSGGFGAFASTGTSKFGQTSFGLSSLAPPSAGPDNTSLASPMTISMSNSRDEEPMSADVDTSAGFGGLSLGGTSDAAETDKVKAGGLFGAFTTPEANKPASAFSSSDEAGLVKPATGFGAFANQSNQTPSAFMSLGTSTSGEQKLSGESGSSFLKPATGFGAYANQGPSAFGVFGSTPSASAQSKPSAFSGVTTSTTATSQASPAFGQSGFAAKSAFGQSSFGQSSFGQPAFGQSAFGSAPTTKSAFGSTGSTGGGFAAFASGGTSGFGSFAKSAEAEPKPTATETVKPEPVEAEMIVPETPVSETTQATPTPAPATPIKAEPATPDIKPAAAPKSEAPSTTPTTSPSVSAFKSSAPGPATGAFANLTAHPTGFGKLDSGFGAFGNVTPSSSSPLPQPTEDFPPLAVHSTAQPTFGAPSAFGAAASAEKPTFGSSSSLGSSTAASAFGKSAFGQTIKPAAPTTGGFSAFASSGGFSAFSSGGKKSFSELLKGGEASDKGKAQPQEKGTEPKEKIPPSATAEVPKKPVSVFATLSREPSTSAGARTSEWKADQERQSAWEEAKEGEESGEEGETESFLSENFTEEEEEEEEEELPNEPEDEEAVETPPIRLVSSSPPESPAFKGKEKLAVEGAEKSTTPPGSPLKEVPPAAAPPPTIHEAFT</sequence>
<accession>A0ACC1TAE3</accession>
<gene>
    <name evidence="1" type="ORF">NM688_g1925</name>
</gene>
<reference evidence="1" key="1">
    <citation type="submission" date="2022-07" db="EMBL/GenBank/DDBJ databases">
        <title>Genome Sequence of Phlebia brevispora.</title>
        <authorList>
            <person name="Buettner E."/>
        </authorList>
    </citation>
    <scope>NUCLEOTIDE SEQUENCE</scope>
    <source>
        <strain evidence="1">MPL23</strain>
    </source>
</reference>
<evidence type="ECO:0000313" key="1">
    <source>
        <dbReference type="EMBL" id="KAJ3556615.1"/>
    </source>
</evidence>
<organism evidence="1 2">
    <name type="scientific">Phlebia brevispora</name>
    <dbReference type="NCBI Taxonomy" id="194682"/>
    <lineage>
        <taxon>Eukaryota</taxon>
        <taxon>Fungi</taxon>
        <taxon>Dikarya</taxon>
        <taxon>Basidiomycota</taxon>
        <taxon>Agaricomycotina</taxon>
        <taxon>Agaricomycetes</taxon>
        <taxon>Polyporales</taxon>
        <taxon>Meruliaceae</taxon>
        <taxon>Phlebia</taxon>
    </lineage>
</organism>
<comment type="caution">
    <text evidence="1">The sequence shown here is derived from an EMBL/GenBank/DDBJ whole genome shotgun (WGS) entry which is preliminary data.</text>
</comment>
<protein>
    <submittedName>
        <fullName evidence="1">Uncharacterized protein</fullName>
    </submittedName>
</protein>
<dbReference type="Proteomes" id="UP001148662">
    <property type="component" value="Unassembled WGS sequence"/>
</dbReference>
<keyword evidence="2" id="KW-1185">Reference proteome</keyword>
<dbReference type="EMBL" id="JANHOG010000226">
    <property type="protein sequence ID" value="KAJ3556615.1"/>
    <property type="molecule type" value="Genomic_DNA"/>
</dbReference>
<proteinExistence type="predicted"/>
<name>A0ACC1TAE3_9APHY</name>